<sequence>MNETSVRNLFEVNNARTQSIEEVVRTFVPSDSFWRLVTGKNHVVLGARGSGKTAVLKMLSHDHFSRFDDPMAASLVNDRKFIGTFVPMRADWIGTLKNKPWQTPEDNLNLFRWRLNLSCCSGFISTAESCLRSYCATQERIFRERDLAEMLRVAWVPHGRSVDNLRGLRDLLEDVEWEAQLGELSATTQMRCGPEQKMGSVFDLELFSPISRGIEVLKRVISFPDDAVWALALDELEFLDEHHHELINTFLRGRSALAFKLSTMPYFHHTLRTRTSQPITAGNDFDYVYLDNDASIRRTDRRGWAEWANDVLCRKIAYVRRDRAEEFSLSRLLGTDSPLLDEKPASWEQDSSMMLLLKRYASNATIERAQRLSPRAFKDQVSRKMHGMLLLRDQGELAGGNRKHHLYSGPKLFALCSDANPRQLIRLFNELTLRRTTDNVLGSRKKINPTVQSQCIISFSGDVLQNAATEEGVGGELHSFIRSLMEYFHDRFYKQPLTTDCYYAIRTPNDLSEEMWELIKHAVGLGLMFPKTTFNQPDLLPGRTGSEFDMAFRLAPKFGLLPRKGKPVPLFAALSKGMRASRSAHAHQLDLL</sequence>
<organism evidence="1 2">
    <name type="scientific">Thauera sedimentorum</name>
    <dbReference type="NCBI Taxonomy" id="2767595"/>
    <lineage>
        <taxon>Bacteria</taxon>
        <taxon>Pseudomonadati</taxon>
        <taxon>Pseudomonadota</taxon>
        <taxon>Betaproteobacteria</taxon>
        <taxon>Rhodocyclales</taxon>
        <taxon>Zoogloeaceae</taxon>
        <taxon>Thauera</taxon>
    </lineage>
</organism>
<evidence type="ECO:0000313" key="1">
    <source>
        <dbReference type="EMBL" id="MBD8501569.1"/>
    </source>
</evidence>
<accession>A0ABR9B5G3</accession>
<evidence type="ECO:0000313" key="2">
    <source>
        <dbReference type="Proteomes" id="UP000603602"/>
    </source>
</evidence>
<dbReference type="RefSeq" id="WP_187716415.1">
    <property type="nucleotide sequence ID" value="NZ_JACTAH010000001.1"/>
</dbReference>
<gene>
    <name evidence="1" type="ORF">IFO67_01590</name>
</gene>
<protein>
    <submittedName>
        <fullName evidence="1">Uncharacterized protein</fullName>
    </submittedName>
</protein>
<proteinExistence type="predicted"/>
<reference evidence="2" key="1">
    <citation type="submission" date="2023-07" db="EMBL/GenBank/DDBJ databases">
        <title>Thauera sp. CAU 1555 isolated from sand of Yaerae Beach.</title>
        <authorList>
            <person name="Kim W."/>
        </authorList>
    </citation>
    <scope>NUCLEOTIDE SEQUENCE [LARGE SCALE GENOMIC DNA]</scope>
    <source>
        <strain evidence="2">CAU 1555</strain>
    </source>
</reference>
<dbReference type="Pfam" id="PF24389">
    <property type="entry name" value="ORC-CDC6-like"/>
    <property type="match status" value="1"/>
</dbReference>
<dbReference type="InterPro" id="IPR056955">
    <property type="entry name" value="ORC-CDC6-like"/>
</dbReference>
<dbReference type="Proteomes" id="UP000603602">
    <property type="component" value="Unassembled WGS sequence"/>
</dbReference>
<dbReference type="EMBL" id="JACYTO010000001">
    <property type="protein sequence ID" value="MBD8501569.1"/>
    <property type="molecule type" value="Genomic_DNA"/>
</dbReference>
<comment type="caution">
    <text evidence="1">The sequence shown here is derived from an EMBL/GenBank/DDBJ whole genome shotgun (WGS) entry which is preliminary data.</text>
</comment>
<keyword evidence="2" id="KW-1185">Reference proteome</keyword>
<name>A0ABR9B5G3_9RHOO</name>